<dbReference type="Proteomes" id="UP000600080">
    <property type="component" value="Unassembled WGS sequence"/>
</dbReference>
<accession>A0ABQ2K6X0</accession>
<feature type="region of interest" description="Disordered" evidence="1">
    <location>
        <begin position="1"/>
        <end position="68"/>
    </location>
</feature>
<feature type="compositionally biased region" description="Polar residues" evidence="1">
    <location>
        <begin position="1"/>
        <end position="10"/>
    </location>
</feature>
<name>A0ABQ2K6X0_9ACTN</name>
<protein>
    <submittedName>
        <fullName evidence="2">Uncharacterized protein</fullName>
    </submittedName>
</protein>
<dbReference type="EMBL" id="BMND01000068">
    <property type="protein sequence ID" value="GGN64917.1"/>
    <property type="molecule type" value="Genomic_DNA"/>
</dbReference>
<keyword evidence="3" id="KW-1185">Reference proteome</keyword>
<organism evidence="2 3">
    <name type="scientific">Streptomyces kronopolitis</name>
    <dbReference type="NCBI Taxonomy" id="1612435"/>
    <lineage>
        <taxon>Bacteria</taxon>
        <taxon>Bacillati</taxon>
        <taxon>Actinomycetota</taxon>
        <taxon>Actinomycetes</taxon>
        <taxon>Kitasatosporales</taxon>
        <taxon>Streptomycetaceae</taxon>
        <taxon>Streptomyces</taxon>
    </lineage>
</organism>
<evidence type="ECO:0000313" key="3">
    <source>
        <dbReference type="Proteomes" id="UP000600080"/>
    </source>
</evidence>
<gene>
    <name evidence="2" type="ORF">GCM10012285_67350</name>
</gene>
<reference evidence="3" key="1">
    <citation type="journal article" date="2019" name="Int. J. Syst. Evol. Microbiol.">
        <title>The Global Catalogue of Microorganisms (GCM) 10K type strain sequencing project: providing services to taxonomists for standard genome sequencing and annotation.</title>
        <authorList>
            <consortium name="The Broad Institute Genomics Platform"/>
            <consortium name="The Broad Institute Genome Sequencing Center for Infectious Disease"/>
            <person name="Wu L."/>
            <person name="Ma J."/>
        </authorList>
    </citation>
    <scope>NUCLEOTIDE SEQUENCE [LARGE SCALE GENOMIC DNA]</scope>
    <source>
        <strain evidence="3">CGMCC 4.7323</strain>
    </source>
</reference>
<comment type="caution">
    <text evidence="2">The sequence shown here is derived from an EMBL/GenBank/DDBJ whole genome shotgun (WGS) entry which is preliminary data.</text>
</comment>
<proteinExistence type="predicted"/>
<evidence type="ECO:0000256" key="1">
    <source>
        <dbReference type="SAM" id="MobiDB-lite"/>
    </source>
</evidence>
<sequence>MRQSGGSQNVIIAAVAGPTIRTRQAPPSPTRTRAVPPSPATRPYPARKSLRAPVLKTGARTESGGGGI</sequence>
<evidence type="ECO:0000313" key="2">
    <source>
        <dbReference type="EMBL" id="GGN64917.1"/>
    </source>
</evidence>